<evidence type="ECO:0000313" key="2">
    <source>
        <dbReference type="Proteomes" id="UP000460435"/>
    </source>
</evidence>
<name>A0A7K3M6B7_9ACTN</name>
<sequence length="70" mass="7671">MSGEREELARLVAELPDEQVPRALAEMRECLRASRNRPWPPAWFGSTGGDGTAVGANSEEHLAEGFGQFK</sequence>
<dbReference type="AlphaFoldDB" id="A0A7K3M6B7"/>
<gene>
    <name evidence="1" type="ORF">F7O44_17455</name>
</gene>
<accession>A0A7K3M6B7</accession>
<reference evidence="1 2" key="1">
    <citation type="submission" date="2019-11" db="EMBL/GenBank/DDBJ databases">
        <authorList>
            <person name="Li X.-J."/>
            <person name="Feng X.-M."/>
        </authorList>
    </citation>
    <scope>NUCLEOTIDE SEQUENCE [LARGE SCALE GENOMIC DNA]</scope>
    <source>
        <strain evidence="1 2">XMNu-373</strain>
    </source>
</reference>
<dbReference type="RefSeq" id="WP_162451576.1">
    <property type="nucleotide sequence ID" value="NZ_WLZY01000006.1"/>
</dbReference>
<comment type="caution">
    <text evidence="1">The sequence shown here is derived from an EMBL/GenBank/DDBJ whole genome shotgun (WGS) entry which is preliminary data.</text>
</comment>
<protein>
    <submittedName>
        <fullName evidence="1">Uncharacterized protein</fullName>
    </submittedName>
</protein>
<dbReference type="EMBL" id="WLZY01000006">
    <property type="protein sequence ID" value="NDL58861.1"/>
    <property type="molecule type" value="Genomic_DNA"/>
</dbReference>
<proteinExistence type="predicted"/>
<evidence type="ECO:0000313" key="1">
    <source>
        <dbReference type="EMBL" id="NDL58861.1"/>
    </source>
</evidence>
<dbReference type="Proteomes" id="UP000460435">
    <property type="component" value="Unassembled WGS sequence"/>
</dbReference>
<organism evidence="1 2">
    <name type="scientific">Phytoactinopolyspora mesophila</name>
    <dbReference type="NCBI Taxonomy" id="2650750"/>
    <lineage>
        <taxon>Bacteria</taxon>
        <taxon>Bacillati</taxon>
        <taxon>Actinomycetota</taxon>
        <taxon>Actinomycetes</taxon>
        <taxon>Jiangellales</taxon>
        <taxon>Jiangellaceae</taxon>
        <taxon>Phytoactinopolyspora</taxon>
    </lineage>
</organism>
<keyword evidence="2" id="KW-1185">Reference proteome</keyword>